<reference evidence="2" key="1">
    <citation type="journal article" date="2019" name="Int. J. Syst. Evol. Microbiol.">
        <title>The Global Catalogue of Microorganisms (GCM) 10K type strain sequencing project: providing services to taxonomists for standard genome sequencing and annotation.</title>
        <authorList>
            <consortium name="The Broad Institute Genomics Platform"/>
            <consortium name="The Broad Institute Genome Sequencing Center for Infectious Disease"/>
            <person name="Wu L."/>
            <person name="Ma J."/>
        </authorList>
    </citation>
    <scope>NUCLEOTIDE SEQUENCE [LARGE SCALE GENOMIC DNA]</scope>
    <source>
        <strain evidence="2">CGMCC 4.7204</strain>
    </source>
</reference>
<evidence type="ECO:0000313" key="1">
    <source>
        <dbReference type="EMBL" id="MFC4124048.1"/>
    </source>
</evidence>
<keyword evidence="2" id="KW-1185">Reference proteome</keyword>
<gene>
    <name evidence="1" type="ORF">ACFOW8_03785</name>
</gene>
<evidence type="ECO:0008006" key="3">
    <source>
        <dbReference type="Google" id="ProtNLM"/>
    </source>
</evidence>
<evidence type="ECO:0000313" key="2">
    <source>
        <dbReference type="Proteomes" id="UP001595767"/>
    </source>
</evidence>
<comment type="caution">
    <text evidence="1">The sequence shown here is derived from an EMBL/GenBank/DDBJ whole genome shotgun (WGS) entry which is preliminary data.</text>
</comment>
<organism evidence="1 2">
    <name type="scientific">Nocardia rhizosphaerae</name>
    <dbReference type="NCBI Taxonomy" id="1691571"/>
    <lineage>
        <taxon>Bacteria</taxon>
        <taxon>Bacillati</taxon>
        <taxon>Actinomycetota</taxon>
        <taxon>Actinomycetes</taxon>
        <taxon>Mycobacteriales</taxon>
        <taxon>Nocardiaceae</taxon>
        <taxon>Nocardia</taxon>
    </lineage>
</organism>
<sequence length="85" mass="9120">MGTISPKSYESAATECYDLSEKFQTVFNAMQQHILLETSAMAGGYQAVKTWSKAYDDRGAALALVATNFARAGRQGGGPDSECFT</sequence>
<name>A0ABV8KZY8_9NOCA</name>
<protein>
    <recommendedName>
        <fullName evidence="3">WXG100 family type VII secretion target</fullName>
    </recommendedName>
</protein>
<accession>A0ABV8KZY8</accession>
<dbReference type="Proteomes" id="UP001595767">
    <property type="component" value="Unassembled WGS sequence"/>
</dbReference>
<proteinExistence type="predicted"/>
<dbReference type="RefSeq" id="WP_378548613.1">
    <property type="nucleotide sequence ID" value="NZ_JBHSBA010000003.1"/>
</dbReference>
<dbReference type="EMBL" id="JBHSBA010000003">
    <property type="protein sequence ID" value="MFC4124048.1"/>
    <property type="molecule type" value="Genomic_DNA"/>
</dbReference>